<dbReference type="PANTHER" id="PTHR42895:SF1">
    <property type="entry name" value="IRON-SULFUR CLUSTER PROTEIN"/>
    <property type="match status" value="1"/>
</dbReference>
<gene>
    <name evidence="2" type="ORF">CCE28_14530</name>
</gene>
<dbReference type="AlphaFoldDB" id="A0A267MG16"/>
<comment type="caution">
    <text evidence="2">The sequence shown here is derived from an EMBL/GenBank/DDBJ whole genome shotgun (WGS) entry which is preliminary data.</text>
</comment>
<dbReference type="SUPFAM" id="SSF54862">
    <property type="entry name" value="4Fe-4S ferredoxins"/>
    <property type="match status" value="1"/>
</dbReference>
<name>A0A267MG16_9FIRM</name>
<reference evidence="2 3" key="1">
    <citation type="submission" date="2017-06" db="EMBL/GenBank/DDBJ databases">
        <title>Draft genome sequence of anaerobic fermentative bacterium Anaeromicrobium sediminis DY2726D isolated from West Pacific Ocean sediments.</title>
        <authorList>
            <person name="Zeng X."/>
        </authorList>
    </citation>
    <scope>NUCLEOTIDE SEQUENCE [LARGE SCALE GENOMIC DNA]</scope>
    <source>
        <strain evidence="2 3">DY2726D</strain>
    </source>
</reference>
<keyword evidence="3" id="KW-1185">Reference proteome</keyword>
<dbReference type="Proteomes" id="UP000216024">
    <property type="component" value="Unassembled WGS sequence"/>
</dbReference>
<feature type="domain" description="4Fe-4S ferredoxin-type" evidence="1">
    <location>
        <begin position="4"/>
        <end position="33"/>
    </location>
</feature>
<protein>
    <submittedName>
        <fullName evidence="2">Ferredoxin</fullName>
    </submittedName>
</protein>
<sequence>MKRKIIHIDQDKCNGCRLCVDACHEGAIQMIDNKAQLVSDKYCDGLGDCLPVCPTDAIKMIEREADAFDEEAVKERMEMKKKMKAMPCGCPGTHAKKIEKKAPMVSKTESTQKNSFLPSQLNQWPIQLRLVNPDNDYFEGANLLVAADCTAFSYGNFHEDFIKDHITVIGCPKLDDNNYNVEKLTAIIKNNDIKSIKVARMEVPCCTGMTKAVKEAMLNARKIVDYKEVIIGLDGTIR</sequence>
<dbReference type="Gene3D" id="3.30.70.20">
    <property type="match status" value="1"/>
</dbReference>
<evidence type="ECO:0000259" key="1">
    <source>
        <dbReference type="PROSITE" id="PS51379"/>
    </source>
</evidence>
<dbReference type="PROSITE" id="PS51379">
    <property type="entry name" value="4FE4S_FER_2"/>
    <property type="match status" value="2"/>
</dbReference>
<feature type="domain" description="4Fe-4S ferredoxin-type" evidence="1">
    <location>
        <begin position="34"/>
        <end position="63"/>
    </location>
</feature>
<evidence type="ECO:0000313" key="3">
    <source>
        <dbReference type="Proteomes" id="UP000216024"/>
    </source>
</evidence>
<accession>A0A267MG16</accession>
<dbReference type="EMBL" id="NIBG01000014">
    <property type="protein sequence ID" value="PAB58519.1"/>
    <property type="molecule type" value="Genomic_DNA"/>
</dbReference>
<evidence type="ECO:0000313" key="2">
    <source>
        <dbReference type="EMBL" id="PAB58519.1"/>
    </source>
</evidence>
<organism evidence="2 3">
    <name type="scientific">Anaeromicrobium sediminis</name>
    <dbReference type="NCBI Taxonomy" id="1478221"/>
    <lineage>
        <taxon>Bacteria</taxon>
        <taxon>Bacillati</taxon>
        <taxon>Bacillota</taxon>
        <taxon>Clostridia</taxon>
        <taxon>Peptostreptococcales</taxon>
        <taxon>Thermotaleaceae</taxon>
        <taxon>Anaeromicrobium</taxon>
    </lineage>
</organism>
<dbReference type="RefSeq" id="WP_095134461.1">
    <property type="nucleotide sequence ID" value="NZ_NIBG01000014.1"/>
</dbReference>
<dbReference type="Pfam" id="PF14697">
    <property type="entry name" value="Fer4_21"/>
    <property type="match status" value="1"/>
</dbReference>
<dbReference type="PANTHER" id="PTHR42895">
    <property type="entry name" value="IRON-SULFUR CLUSTER-BINDING PROTEIN-RELATED"/>
    <property type="match status" value="1"/>
</dbReference>
<proteinExistence type="predicted"/>
<dbReference type="OrthoDB" id="9795268at2"/>
<dbReference type="InterPro" id="IPR052911">
    <property type="entry name" value="Corrinoid_activation_enz"/>
</dbReference>
<dbReference type="InterPro" id="IPR017896">
    <property type="entry name" value="4Fe4S_Fe-S-bd"/>
</dbReference>